<reference evidence="3 4" key="2">
    <citation type="submission" date="2018-11" db="EMBL/GenBank/DDBJ databases">
        <authorList>
            <consortium name="Pathogen Informatics"/>
        </authorList>
    </citation>
    <scope>NUCLEOTIDE SEQUENCE [LARGE SCALE GENOMIC DNA]</scope>
</reference>
<protein>
    <submittedName>
        <fullName evidence="5">Alpha-helical coiled-coil rod protein</fullName>
    </submittedName>
</protein>
<evidence type="ECO:0000256" key="2">
    <source>
        <dbReference type="SAM" id="MobiDB-lite"/>
    </source>
</evidence>
<keyword evidence="4" id="KW-1185">Reference proteome</keyword>
<organism evidence="5">
    <name type="scientific">Taenia asiatica</name>
    <name type="common">Asian tapeworm</name>
    <dbReference type="NCBI Taxonomy" id="60517"/>
    <lineage>
        <taxon>Eukaryota</taxon>
        <taxon>Metazoa</taxon>
        <taxon>Spiralia</taxon>
        <taxon>Lophotrochozoa</taxon>
        <taxon>Platyhelminthes</taxon>
        <taxon>Cestoda</taxon>
        <taxon>Eucestoda</taxon>
        <taxon>Cyclophyllidea</taxon>
        <taxon>Taeniidae</taxon>
        <taxon>Taenia</taxon>
    </lineage>
</organism>
<evidence type="ECO:0000313" key="5">
    <source>
        <dbReference type="WBParaSite" id="TASK_0000468001-mRNA-1"/>
    </source>
</evidence>
<dbReference type="AlphaFoldDB" id="A0A0R3W3Y3"/>
<evidence type="ECO:0000313" key="3">
    <source>
        <dbReference type="EMBL" id="VDK33826.1"/>
    </source>
</evidence>
<dbReference type="STRING" id="60517.A0A0R3W3Y3"/>
<dbReference type="WBParaSite" id="TASK_0000468001-mRNA-1">
    <property type="protein sequence ID" value="TASK_0000468001-mRNA-1"/>
    <property type="gene ID" value="TASK_0000468001"/>
</dbReference>
<feature type="coiled-coil region" evidence="1">
    <location>
        <begin position="164"/>
        <end position="198"/>
    </location>
</feature>
<dbReference type="EMBL" id="UYRS01018364">
    <property type="protein sequence ID" value="VDK33826.1"/>
    <property type="molecule type" value="Genomic_DNA"/>
</dbReference>
<feature type="region of interest" description="Disordered" evidence="2">
    <location>
        <begin position="627"/>
        <end position="656"/>
    </location>
</feature>
<name>A0A0R3W3Y3_TAEAS</name>
<feature type="coiled-coil region" evidence="1">
    <location>
        <begin position="463"/>
        <end position="593"/>
    </location>
</feature>
<feature type="compositionally biased region" description="Polar residues" evidence="2">
    <location>
        <begin position="1"/>
        <end position="10"/>
    </location>
</feature>
<sequence length="677" mass="76163">MPYQELSGSNPIPKAPEGTILLPSSANPQPTGNRKTVPSNERRPKHKKPSSPPHGPKKLTCSSSFEDSLLSSEHLRRFLAAGSESDSNPANNFNTVNCSKNCPHLEWCLILEKELTKVKQELTEAKMINASVNSELTTLRTLVSGARTAKGGSHNASSRGNCSHDQLSTELEQTMAENEVLKDEIHLLRVQLESLESILQVQEKAAASTHNASAHQAGDTTESISTYDRLLRAWRHQVMRLLIERVVQEEICTTTYKATQDQLSSQGEQLKNLQAQNRTLSRKLVAKSAALKANFKKSEDYSREVQHLNHCLQISNNSNTCLNECTKSALTRLHADLIAMNEQWNRVFTDDGDTDSSPLMRRLRRLERRIQCVSGRLPMVRVLLSRNRTPKQRVERVSCGVQVYSTLRLPPINAVLPNNVEDLKEMVLAAQSELALALADRDLISRRLIMDAQDSDERMNDLRRKHAHEMALLKHRLEEVEKSLGEKTLVDEWNHHLSSGLERAEERVATLEAEHKRIVCETTEEKVKLETELTDAKSDLAKALISARRAERMAMQANNEKEAQVQLIISALESEYEEKIAQLQKTQRETIRESLFRPILPPLNRPAYLRPGEAFIHQDLPVQFASKAGEKSATNGHKEVKPTRSEGSVLESLPSDQLESVRETLNKLAVLAKQLEQ</sequence>
<keyword evidence="1" id="KW-0175">Coiled coil</keyword>
<reference evidence="5" key="1">
    <citation type="submission" date="2017-02" db="UniProtKB">
        <authorList>
            <consortium name="WormBaseParasite"/>
        </authorList>
    </citation>
    <scope>IDENTIFICATION</scope>
</reference>
<feature type="region of interest" description="Disordered" evidence="2">
    <location>
        <begin position="1"/>
        <end position="62"/>
    </location>
</feature>
<feature type="compositionally biased region" description="Polar residues" evidence="2">
    <location>
        <begin position="22"/>
        <end position="39"/>
    </location>
</feature>
<dbReference type="OrthoDB" id="6253628at2759"/>
<feature type="coiled-coil region" evidence="1">
    <location>
        <begin position="256"/>
        <end position="290"/>
    </location>
</feature>
<gene>
    <name evidence="3" type="ORF">TASK_LOCUS4681</name>
</gene>
<accession>A0A0R3W3Y3</accession>
<dbReference type="Proteomes" id="UP000282613">
    <property type="component" value="Unassembled WGS sequence"/>
</dbReference>
<evidence type="ECO:0000313" key="4">
    <source>
        <dbReference type="Proteomes" id="UP000282613"/>
    </source>
</evidence>
<evidence type="ECO:0000256" key="1">
    <source>
        <dbReference type="SAM" id="Coils"/>
    </source>
</evidence>
<proteinExistence type="predicted"/>